<dbReference type="GO" id="GO:0005615">
    <property type="term" value="C:extracellular space"/>
    <property type="evidence" value="ECO:0007669"/>
    <property type="project" value="TreeGrafter"/>
</dbReference>
<keyword evidence="5" id="KW-0479">Metal-binding</keyword>
<evidence type="ECO:0000259" key="11">
    <source>
        <dbReference type="PROSITE" id="PS52035"/>
    </source>
</evidence>
<evidence type="ECO:0000256" key="8">
    <source>
        <dbReference type="ARBA" id="ARBA00022833"/>
    </source>
</evidence>
<proteinExistence type="evidence at transcript level"/>
<feature type="domain" description="Peptidase M14" evidence="11">
    <location>
        <begin position="1"/>
        <end position="222"/>
    </location>
</feature>
<keyword evidence="3 12" id="KW-0121">Carboxypeptidase</keyword>
<evidence type="ECO:0000256" key="4">
    <source>
        <dbReference type="ARBA" id="ARBA00022670"/>
    </source>
</evidence>
<comment type="caution">
    <text evidence="10">Lacks conserved residue(s) required for the propagation of feature annotation.</text>
</comment>
<comment type="similarity">
    <text evidence="2 10">Belongs to the peptidase M14 family.</text>
</comment>
<sequence length="224" mass="26096">MKELVENRHAHGSIMKKIDFYVAPFLNPDGYVYSRHSDRMWAKNRKRFKDDECLGVNLNHNWNSRWGEERLYRENICSWKYPGPFPFSEPETRAVSEFLVRHAKNMKVFISFAAYGQTLEYPFGYTDKEPKDVNDLEEAAQSAIEAVQKIGGPKYKVSTMFKNDGYSTGNMIDWVKGSLGIKYVYNVQLRDNKQEWFIARPENILPTSIDALQIVKGIVEYVTE</sequence>
<dbReference type="PROSITE" id="PS52035">
    <property type="entry name" value="PEPTIDASE_M14"/>
    <property type="match status" value="1"/>
</dbReference>
<keyword evidence="7" id="KW-0378">Hydrolase</keyword>
<evidence type="ECO:0000256" key="2">
    <source>
        <dbReference type="ARBA" id="ARBA00005988"/>
    </source>
</evidence>
<dbReference type="AlphaFoldDB" id="F8UV64"/>
<dbReference type="InterPro" id="IPR000834">
    <property type="entry name" value="Peptidase_M14"/>
</dbReference>
<keyword evidence="4" id="KW-0645">Protease</keyword>
<dbReference type="PANTHER" id="PTHR11705:SF89">
    <property type="entry name" value="PEPTIDASE M14 CARBOXYPEPTIDASE A DOMAIN-CONTAINING PROTEIN"/>
    <property type="match status" value="1"/>
</dbReference>
<comment type="cofactor">
    <cofactor evidence="1">
        <name>Zn(2+)</name>
        <dbReference type="ChEBI" id="CHEBI:29105"/>
    </cofactor>
</comment>
<dbReference type="PANTHER" id="PTHR11705">
    <property type="entry name" value="PROTEASE FAMILY M14 CARBOXYPEPTIDASE A,B"/>
    <property type="match status" value="1"/>
</dbReference>
<dbReference type="SMART" id="SM00631">
    <property type="entry name" value="Zn_pept"/>
    <property type="match status" value="1"/>
</dbReference>
<evidence type="ECO:0000256" key="7">
    <source>
        <dbReference type="ARBA" id="ARBA00022801"/>
    </source>
</evidence>
<dbReference type="GO" id="GO:0006508">
    <property type="term" value="P:proteolysis"/>
    <property type="evidence" value="ECO:0007669"/>
    <property type="project" value="UniProtKB-KW"/>
</dbReference>
<dbReference type="FunFam" id="3.40.630.10:FF:000084">
    <property type="entry name" value="Carboxypeptidase B2"/>
    <property type="match status" value="1"/>
</dbReference>
<evidence type="ECO:0000256" key="5">
    <source>
        <dbReference type="ARBA" id="ARBA00022723"/>
    </source>
</evidence>
<dbReference type="OrthoDB" id="3626597at2759"/>
<evidence type="ECO:0000256" key="1">
    <source>
        <dbReference type="ARBA" id="ARBA00001947"/>
    </source>
</evidence>
<accession>F8UV64</accession>
<keyword evidence="9" id="KW-0482">Metalloprotease</keyword>
<reference evidence="12" key="1">
    <citation type="journal article" date="2011" name="PLoS ONE">
        <title>Knockdown of Midgut Genes by dsRNA-Transgenic Plant-Mediated RNA Interference in the Hemipteran Insect Nilaparvata lugens.</title>
        <authorList>
            <person name="Zha W."/>
            <person name="Peng X."/>
            <person name="Chen R."/>
            <person name="Du B."/>
            <person name="Zhu L."/>
            <person name="He G."/>
        </authorList>
    </citation>
    <scope>NUCLEOTIDE SEQUENCE</scope>
</reference>
<evidence type="ECO:0000256" key="9">
    <source>
        <dbReference type="ARBA" id="ARBA00023049"/>
    </source>
</evidence>
<dbReference type="EMBL" id="JF915744">
    <property type="protein sequence ID" value="AEI25515.1"/>
    <property type="molecule type" value="mRNA"/>
</dbReference>
<keyword evidence="6" id="KW-0732">Signal</keyword>
<evidence type="ECO:0000256" key="3">
    <source>
        <dbReference type="ARBA" id="ARBA00022645"/>
    </source>
</evidence>
<organism evidence="12">
    <name type="scientific">Nilaparvata lugens</name>
    <name type="common">Brown planthopper</name>
    <dbReference type="NCBI Taxonomy" id="108931"/>
    <lineage>
        <taxon>Eukaryota</taxon>
        <taxon>Metazoa</taxon>
        <taxon>Ecdysozoa</taxon>
        <taxon>Arthropoda</taxon>
        <taxon>Hexapoda</taxon>
        <taxon>Insecta</taxon>
        <taxon>Pterygota</taxon>
        <taxon>Neoptera</taxon>
        <taxon>Paraneoptera</taxon>
        <taxon>Hemiptera</taxon>
        <taxon>Auchenorrhyncha</taxon>
        <taxon>Fulgoroidea</taxon>
        <taxon>Delphacidae</taxon>
        <taxon>Delphacinae</taxon>
        <taxon>Nilaparvata</taxon>
    </lineage>
</organism>
<evidence type="ECO:0000256" key="10">
    <source>
        <dbReference type="PROSITE-ProRule" id="PRU01379"/>
    </source>
</evidence>
<dbReference type="Gene3D" id="3.40.630.10">
    <property type="entry name" value="Zn peptidases"/>
    <property type="match status" value="1"/>
</dbReference>
<evidence type="ECO:0000256" key="6">
    <source>
        <dbReference type="ARBA" id="ARBA00022729"/>
    </source>
</evidence>
<keyword evidence="8" id="KW-0862">Zinc</keyword>
<evidence type="ECO:0000313" key="12">
    <source>
        <dbReference type="EMBL" id="AEI25515.1"/>
    </source>
</evidence>
<protein>
    <submittedName>
        <fullName evidence="12">Carboxypeptidase</fullName>
    </submittedName>
</protein>
<dbReference type="GO" id="GO:0008270">
    <property type="term" value="F:zinc ion binding"/>
    <property type="evidence" value="ECO:0007669"/>
    <property type="project" value="InterPro"/>
</dbReference>
<dbReference type="SUPFAM" id="SSF53187">
    <property type="entry name" value="Zn-dependent exopeptidases"/>
    <property type="match status" value="1"/>
</dbReference>
<dbReference type="Pfam" id="PF00246">
    <property type="entry name" value="Peptidase_M14"/>
    <property type="match status" value="1"/>
</dbReference>
<dbReference type="GO" id="GO:0004181">
    <property type="term" value="F:metallocarboxypeptidase activity"/>
    <property type="evidence" value="ECO:0007669"/>
    <property type="project" value="InterPro"/>
</dbReference>
<name>F8UV64_NILLU</name>